<dbReference type="InterPro" id="IPR039866">
    <property type="entry name" value="CPQ"/>
</dbReference>
<dbReference type="RefSeq" id="WP_083587877.1">
    <property type="nucleotide sequence ID" value="NZ_LT670849.1"/>
</dbReference>
<dbReference type="GO" id="GO:0005764">
    <property type="term" value="C:lysosome"/>
    <property type="evidence" value="ECO:0007669"/>
    <property type="project" value="UniProtKB-SubCell"/>
</dbReference>
<dbReference type="Proteomes" id="UP000184096">
    <property type="component" value="Chromosome I"/>
</dbReference>
<evidence type="ECO:0000256" key="8">
    <source>
        <dbReference type="ARBA" id="ARBA00022670"/>
    </source>
</evidence>
<dbReference type="InterPro" id="IPR007484">
    <property type="entry name" value="Peptidase_M28"/>
</dbReference>
<evidence type="ECO:0000256" key="15">
    <source>
        <dbReference type="ARBA" id="ARBA00023049"/>
    </source>
</evidence>
<dbReference type="AlphaFoldDB" id="A0A1M7UVZ0"/>
<dbReference type="OrthoDB" id="9778250at2"/>
<dbReference type="SUPFAM" id="SSF53187">
    <property type="entry name" value="Zn-dependent exopeptidases"/>
    <property type="match status" value="1"/>
</dbReference>
<dbReference type="Pfam" id="PF02225">
    <property type="entry name" value="PA"/>
    <property type="match status" value="1"/>
</dbReference>
<keyword evidence="8" id="KW-0645">Protease</keyword>
<evidence type="ECO:0000256" key="5">
    <source>
        <dbReference type="ARBA" id="ARBA00014116"/>
    </source>
</evidence>
<keyword evidence="11" id="KW-0378">Hydrolase</keyword>
<reference evidence="24" key="1">
    <citation type="submission" date="2016-11" db="EMBL/GenBank/DDBJ databases">
        <authorList>
            <person name="Varghese N."/>
            <person name="Submissions S."/>
        </authorList>
    </citation>
    <scope>NUCLEOTIDE SEQUENCE [LARGE SCALE GENOMIC DNA]</scope>
    <source>
        <strain evidence="24">GAS401</strain>
    </source>
</reference>
<comment type="subunit">
    <text evidence="19">Homodimer. The monomeric form is inactive while the homodimer is active.</text>
</comment>
<evidence type="ECO:0000256" key="1">
    <source>
        <dbReference type="ARBA" id="ARBA00004240"/>
    </source>
</evidence>
<name>A0A1M7UVZ0_9BRAD</name>
<evidence type="ECO:0000256" key="14">
    <source>
        <dbReference type="ARBA" id="ARBA00023034"/>
    </source>
</evidence>
<evidence type="ECO:0000256" key="6">
    <source>
        <dbReference type="ARBA" id="ARBA00022525"/>
    </source>
</evidence>
<keyword evidence="7 23" id="KW-0121">Carboxypeptidase</keyword>
<evidence type="ECO:0000256" key="11">
    <source>
        <dbReference type="ARBA" id="ARBA00022801"/>
    </source>
</evidence>
<keyword evidence="16" id="KW-0865">Zymogen</keyword>
<comment type="subcellular location">
    <subcellularLocation>
        <location evidence="1">Endoplasmic reticulum</location>
    </subcellularLocation>
    <subcellularLocation>
        <location evidence="3">Golgi apparatus</location>
    </subcellularLocation>
    <subcellularLocation>
        <location evidence="2">Lysosome</location>
    </subcellularLocation>
    <subcellularLocation>
        <location evidence="4">Secreted</location>
    </subcellularLocation>
</comment>
<evidence type="ECO:0000256" key="12">
    <source>
        <dbReference type="ARBA" id="ARBA00022824"/>
    </source>
</evidence>
<evidence type="ECO:0000256" key="10">
    <source>
        <dbReference type="ARBA" id="ARBA00022729"/>
    </source>
</evidence>
<organism evidence="23 24">
    <name type="scientific">Bradyrhizobium erythrophlei</name>
    <dbReference type="NCBI Taxonomy" id="1437360"/>
    <lineage>
        <taxon>Bacteria</taxon>
        <taxon>Pseudomonadati</taxon>
        <taxon>Pseudomonadota</taxon>
        <taxon>Alphaproteobacteria</taxon>
        <taxon>Hyphomicrobiales</taxon>
        <taxon>Nitrobacteraceae</taxon>
        <taxon>Bradyrhizobium</taxon>
    </lineage>
</organism>
<keyword evidence="13" id="KW-0862">Zinc</keyword>
<evidence type="ECO:0000256" key="19">
    <source>
        <dbReference type="ARBA" id="ARBA00025833"/>
    </source>
</evidence>
<dbReference type="Gene3D" id="3.50.30.30">
    <property type="match status" value="1"/>
</dbReference>
<evidence type="ECO:0000259" key="22">
    <source>
        <dbReference type="Pfam" id="PF04389"/>
    </source>
</evidence>
<protein>
    <recommendedName>
        <fullName evidence="5">Carboxypeptidase Q</fullName>
    </recommendedName>
    <alternativeName>
        <fullName evidence="20">Plasma glutamate carboxypeptidase</fullName>
    </alternativeName>
</protein>
<dbReference type="EMBL" id="LT670849">
    <property type="protein sequence ID" value="SHN87066.1"/>
    <property type="molecule type" value="Genomic_DNA"/>
</dbReference>
<evidence type="ECO:0000256" key="3">
    <source>
        <dbReference type="ARBA" id="ARBA00004555"/>
    </source>
</evidence>
<keyword evidence="18" id="KW-0458">Lysosome</keyword>
<dbReference type="InterPro" id="IPR003137">
    <property type="entry name" value="PA_domain"/>
</dbReference>
<evidence type="ECO:0000256" key="17">
    <source>
        <dbReference type="ARBA" id="ARBA00023180"/>
    </source>
</evidence>
<keyword evidence="10" id="KW-0732">Signal</keyword>
<evidence type="ECO:0000256" key="18">
    <source>
        <dbReference type="ARBA" id="ARBA00023228"/>
    </source>
</evidence>
<dbReference type="PANTHER" id="PTHR12053:SF3">
    <property type="entry name" value="CARBOXYPEPTIDASE Q"/>
    <property type="match status" value="1"/>
</dbReference>
<dbReference type="GO" id="GO:0006508">
    <property type="term" value="P:proteolysis"/>
    <property type="evidence" value="ECO:0007669"/>
    <property type="project" value="UniProtKB-KW"/>
</dbReference>
<keyword evidence="24" id="KW-1185">Reference proteome</keyword>
<keyword evidence="17" id="KW-0325">Glycoprotein</keyword>
<keyword evidence="6" id="KW-0964">Secreted</keyword>
<evidence type="ECO:0000256" key="16">
    <source>
        <dbReference type="ARBA" id="ARBA00023145"/>
    </source>
</evidence>
<feature type="domain" description="Peptidase M28" evidence="22">
    <location>
        <begin position="220"/>
        <end position="403"/>
    </location>
</feature>
<dbReference type="SUPFAM" id="SSF52025">
    <property type="entry name" value="PA domain"/>
    <property type="match status" value="1"/>
</dbReference>
<sequence>MRLPPDLPGTIATDPLLPEEFAAICDFGGRLAGTESERRAMAYVADRGSLASSAPCVKVPVSYGGWRARKAELRLSDGTSVPCHPLVRSMPTPADGLTAEVIDLGRGTPEEFEAHRLEIAGRIVLVRHELMFVAGTIHRRRKYNMALEAGALGFLIAGPMAGELVAGSSGRNEGDAGIPAAGITPETVSLLARTAAGWPRVKLVVAAEEYPAQTSTLLFDLPGQTGEVVVLSAHVDGHDVNESAMDNASGVATALAVIRAVAPHVHSWRRGVRLAFFSAEEWALTGSARYVAGLSDDERKRIALNINLDTVAGGKRLTALTSGFAGVESFLLHATEANGQKLRCVRPLQTNSDHANFALAGIPAFRLVAGYDDPDANVRFVLTPGDRRDKVALTELVAAAQLTAGLLAAACNASFPEAAQWRRQA</sequence>
<accession>A0A1M7UVZ0</accession>
<evidence type="ECO:0000313" key="24">
    <source>
        <dbReference type="Proteomes" id="UP000184096"/>
    </source>
</evidence>
<evidence type="ECO:0000256" key="2">
    <source>
        <dbReference type="ARBA" id="ARBA00004371"/>
    </source>
</evidence>
<keyword evidence="15" id="KW-0482">Metalloprotease</keyword>
<evidence type="ECO:0000313" key="23">
    <source>
        <dbReference type="EMBL" id="SHN87066.1"/>
    </source>
</evidence>
<dbReference type="Gene3D" id="3.40.630.10">
    <property type="entry name" value="Zn peptidases"/>
    <property type="match status" value="1"/>
</dbReference>
<evidence type="ECO:0000256" key="13">
    <source>
        <dbReference type="ARBA" id="ARBA00022833"/>
    </source>
</evidence>
<gene>
    <name evidence="23" type="ORF">SAMN05444170_6983</name>
</gene>
<evidence type="ECO:0000256" key="7">
    <source>
        <dbReference type="ARBA" id="ARBA00022645"/>
    </source>
</evidence>
<keyword evidence="12" id="KW-0256">Endoplasmic reticulum</keyword>
<evidence type="ECO:0000259" key="21">
    <source>
        <dbReference type="Pfam" id="PF02225"/>
    </source>
</evidence>
<keyword evidence="14" id="KW-0333">Golgi apparatus</keyword>
<dbReference type="GO" id="GO:0004180">
    <property type="term" value="F:carboxypeptidase activity"/>
    <property type="evidence" value="ECO:0007669"/>
    <property type="project" value="UniProtKB-KW"/>
</dbReference>
<evidence type="ECO:0000256" key="9">
    <source>
        <dbReference type="ARBA" id="ARBA00022723"/>
    </source>
</evidence>
<dbReference type="GO" id="GO:0005576">
    <property type="term" value="C:extracellular region"/>
    <property type="evidence" value="ECO:0007669"/>
    <property type="project" value="UniProtKB-SubCell"/>
</dbReference>
<dbReference type="InterPro" id="IPR046450">
    <property type="entry name" value="PA_dom_sf"/>
</dbReference>
<proteinExistence type="predicted"/>
<dbReference type="Pfam" id="PF04389">
    <property type="entry name" value="Peptidase_M28"/>
    <property type="match status" value="1"/>
</dbReference>
<dbReference type="GO" id="GO:0046872">
    <property type="term" value="F:metal ion binding"/>
    <property type="evidence" value="ECO:0007669"/>
    <property type="project" value="UniProtKB-KW"/>
</dbReference>
<dbReference type="PANTHER" id="PTHR12053">
    <property type="entry name" value="PROTEASE FAMILY M28 PLASMA GLUTAMATE CARBOXYPEPTIDASE-RELATED"/>
    <property type="match status" value="1"/>
</dbReference>
<evidence type="ECO:0000256" key="4">
    <source>
        <dbReference type="ARBA" id="ARBA00004613"/>
    </source>
</evidence>
<keyword evidence="9" id="KW-0479">Metal-binding</keyword>
<dbReference type="GO" id="GO:0070573">
    <property type="term" value="F:metallodipeptidase activity"/>
    <property type="evidence" value="ECO:0007669"/>
    <property type="project" value="InterPro"/>
</dbReference>
<evidence type="ECO:0000256" key="20">
    <source>
        <dbReference type="ARBA" id="ARBA00033328"/>
    </source>
</evidence>
<feature type="domain" description="PA" evidence="21">
    <location>
        <begin position="103"/>
        <end position="188"/>
    </location>
</feature>